<dbReference type="GO" id="GO:0016616">
    <property type="term" value="F:oxidoreductase activity, acting on the CH-OH group of donors, NAD or NADP as acceptor"/>
    <property type="evidence" value="ECO:0007669"/>
    <property type="project" value="TreeGrafter"/>
</dbReference>
<evidence type="ECO:0000313" key="5">
    <source>
        <dbReference type="Proteomes" id="UP000272400"/>
    </source>
</evidence>
<dbReference type="PANTHER" id="PTHR42760">
    <property type="entry name" value="SHORT-CHAIN DEHYDROGENASES/REDUCTASES FAMILY MEMBER"/>
    <property type="match status" value="1"/>
</dbReference>
<comment type="similarity">
    <text evidence="1">Belongs to the short-chain dehydrogenases/reductases (SDR) family.</text>
</comment>
<organism evidence="4 5">
    <name type="scientific">Actinocorallia herbida</name>
    <dbReference type="NCBI Taxonomy" id="58109"/>
    <lineage>
        <taxon>Bacteria</taxon>
        <taxon>Bacillati</taxon>
        <taxon>Actinomycetota</taxon>
        <taxon>Actinomycetes</taxon>
        <taxon>Streptosporangiales</taxon>
        <taxon>Thermomonosporaceae</taxon>
        <taxon>Actinocorallia</taxon>
    </lineage>
</organism>
<evidence type="ECO:0000256" key="1">
    <source>
        <dbReference type="ARBA" id="ARBA00006484"/>
    </source>
</evidence>
<evidence type="ECO:0000313" key="4">
    <source>
        <dbReference type="EMBL" id="ROO86565.1"/>
    </source>
</evidence>
<dbReference type="Proteomes" id="UP000272400">
    <property type="component" value="Unassembled WGS sequence"/>
</dbReference>
<reference evidence="4 5" key="1">
    <citation type="submission" date="2018-11" db="EMBL/GenBank/DDBJ databases">
        <title>Sequencing the genomes of 1000 actinobacteria strains.</title>
        <authorList>
            <person name="Klenk H.-P."/>
        </authorList>
    </citation>
    <scope>NUCLEOTIDE SEQUENCE [LARGE SCALE GENOMIC DNA]</scope>
    <source>
        <strain evidence="4 5">DSM 44254</strain>
    </source>
</reference>
<dbReference type="Pfam" id="PF13561">
    <property type="entry name" value="adh_short_C2"/>
    <property type="match status" value="1"/>
</dbReference>
<dbReference type="InterPro" id="IPR036291">
    <property type="entry name" value="NAD(P)-bd_dom_sf"/>
</dbReference>
<dbReference type="NCBIfam" id="TIGR03971">
    <property type="entry name" value="SDR_subfam_1"/>
    <property type="match status" value="1"/>
</dbReference>
<keyword evidence="5" id="KW-1185">Reference proteome</keyword>
<evidence type="ECO:0000256" key="3">
    <source>
        <dbReference type="ARBA" id="ARBA00023027"/>
    </source>
</evidence>
<dbReference type="CDD" id="cd05233">
    <property type="entry name" value="SDR_c"/>
    <property type="match status" value="1"/>
</dbReference>
<dbReference type="PANTHER" id="PTHR42760:SF133">
    <property type="entry name" value="3-OXOACYL-[ACYL-CARRIER-PROTEIN] REDUCTASE"/>
    <property type="match status" value="1"/>
</dbReference>
<dbReference type="SUPFAM" id="SSF51735">
    <property type="entry name" value="NAD(P)-binding Rossmann-fold domains"/>
    <property type="match status" value="1"/>
</dbReference>
<keyword evidence="2" id="KW-0560">Oxidoreductase</keyword>
<gene>
    <name evidence="4" type="ORF">EDD29_4138</name>
</gene>
<dbReference type="Gene3D" id="3.40.50.720">
    <property type="entry name" value="NAD(P)-binding Rossmann-like Domain"/>
    <property type="match status" value="1"/>
</dbReference>
<dbReference type="InterPro" id="IPR002347">
    <property type="entry name" value="SDR_fam"/>
</dbReference>
<comment type="caution">
    <text evidence="4">The sequence shown here is derived from an EMBL/GenBank/DDBJ whole genome shotgun (WGS) entry which is preliminary data.</text>
</comment>
<sequence length="287" mass="30843">MGRVEGKVAFITGAARGQGRSHAVRLAEEGADIIAVDICHDIETNMYPLATPEDLQETARLVEKLGRRVVAVQADVRDRSQLTAALERGVAELGGLDVVVAQAGIMPSHGEPPTMTGWIDVVDTNLLGVINASHASIPHLKEGGVIIATGSAAAFMTGMQIAQPGKDPGGAGYQYAKRALSEFIHELARNLAPRSIRANAVHPTNCNTDMLNSEPMYKAFRPDLENPTREDALPAFPAQQAMPIPYIEPVDISNAVVYLASEEARYVTGLQLRVDGGSYLKFHDFHV</sequence>
<dbReference type="NCBIfam" id="NF009467">
    <property type="entry name" value="PRK12826.1-3"/>
    <property type="match status" value="1"/>
</dbReference>
<evidence type="ECO:0000256" key="2">
    <source>
        <dbReference type="ARBA" id="ARBA00023002"/>
    </source>
</evidence>
<dbReference type="EMBL" id="RJKE01000001">
    <property type="protein sequence ID" value="ROO86565.1"/>
    <property type="molecule type" value="Genomic_DNA"/>
</dbReference>
<dbReference type="OrthoDB" id="5173603at2"/>
<keyword evidence="3" id="KW-0520">NAD</keyword>
<proteinExistence type="inferred from homology"/>
<dbReference type="FunFam" id="3.40.50.720:FF:000084">
    <property type="entry name" value="Short-chain dehydrogenase reductase"/>
    <property type="match status" value="1"/>
</dbReference>
<accession>A0A3N1CZ63</accession>
<name>A0A3N1CZ63_9ACTN</name>
<dbReference type="AlphaFoldDB" id="A0A3N1CZ63"/>
<dbReference type="InterPro" id="IPR023985">
    <property type="entry name" value="SDR_subfam_1"/>
</dbReference>
<protein>
    <submittedName>
        <fullName evidence="4">SDR family mycofactocin-dependent oxidoreductase</fullName>
    </submittedName>
</protein>
<dbReference type="RefSeq" id="WP_123665953.1">
    <property type="nucleotide sequence ID" value="NZ_RJKE01000001.1"/>
</dbReference>
<dbReference type="PRINTS" id="PR00081">
    <property type="entry name" value="GDHRDH"/>
</dbReference>